<dbReference type="Pfam" id="PF08212">
    <property type="entry name" value="Lipocalin_2"/>
    <property type="match status" value="2"/>
</dbReference>
<evidence type="ECO:0000259" key="4">
    <source>
        <dbReference type="Pfam" id="PF08212"/>
    </source>
</evidence>
<accession>A0A7E5WQS3</accession>
<dbReference type="GO" id="GO:0006629">
    <property type="term" value="P:lipid metabolic process"/>
    <property type="evidence" value="ECO:0007669"/>
    <property type="project" value="TreeGrafter"/>
</dbReference>
<gene>
    <name evidence="6" type="primary">LOC113504826</name>
</gene>
<feature type="domain" description="Lipocalin/cytosolic fatty-acid binding" evidence="3">
    <location>
        <begin position="943"/>
        <end position="1060"/>
    </location>
</feature>
<dbReference type="GO" id="GO:0005737">
    <property type="term" value="C:cytoplasm"/>
    <property type="evidence" value="ECO:0007669"/>
    <property type="project" value="TreeGrafter"/>
</dbReference>
<dbReference type="GeneID" id="113504826"/>
<feature type="domain" description="Lipocalin/cytosolic fatty-acid binding" evidence="3">
    <location>
        <begin position="3453"/>
        <end position="3592"/>
    </location>
</feature>
<dbReference type="InterPro" id="IPR003057">
    <property type="entry name" value="Invtbrt_color"/>
</dbReference>
<dbReference type="Gene3D" id="2.40.128.20">
    <property type="match status" value="22"/>
</dbReference>
<feature type="domain" description="Lipocalin/cytosolic fatty-acid binding" evidence="3">
    <location>
        <begin position="2738"/>
        <end position="2873"/>
    </location>
</feature>
<feature type="domain" description="Lipocalin/cytosolic fatty-acid binding" evidence="3">
    <location>
        <begin position="589"/>
        <end position="724"/>
    </location>
</feature>
<dbReference type="InParanoid" id="A0A7E5WQS3"/>
<feature type="domain" description="Lipocalin/cytosolic fatty-acid binding" evidence="4">
    <location>
        <begin position="3088"/>
        <end position="3212"/>
    </location>
</feature>
<feature type="domain" description="Lipocalin/cytosolic fatty-acid binding" evidence="3">
    <location>
        <begin position="1123"/>
        <end position="1264"/>
    </location>
</feature>
<evidence type="ECO:0000256" key="1">
    <source>
        <dbReference type="ARBA" id="ARBA00023157"/>
    </source>
</evidence>
<proteinExistence type="predicted"/>
<dbReference type="PROSITE" id="PS00213">
    <property type="entry name" value="LIPOCALIN"/>
    <property type="match status" value="12"/>
</dbReference>
<name>A0A7E5WQS3_TRINI</name>
<dbReference type="GO" id="GO:0000302">
    <property type="term" value="P:response to reactive oxygen species"/>
    <property type="evidence" value="ECO:0007669"/>
    <property type="project" value="TreeGrafter"/>
</dbReference>
<dbReference type="OrthoDB" id="565904at2759"/>
<dbReference type="SUPFAM" id="SSF50814">
    <property type="entry name" value="Lipocalins"/>
    <property type="match status" value="22"/>
</dbReference>
<dbReference type="KEGG" id="tnl:113504826"/>
<dbReference type="Proteomes" id="UP000322000">
    <property type="component" value="Chromosome 23"/>
</dbReference>
<evidence type="ECO:0000313" key="6">
    <source>
        <dbReference type="RefSeq" id="XP_026743093.1"/>
    </source>
</evidence>
<reference evidence="6" key="1">
    <citation type="submission" date="2025-08" db="UniProtKB">
        <authorList>
            <consortium name="RefSeq"/>
        </authorList>
    </citation>
    <scope>IDENTIFICATION</scope>
</reference>
<feature type="domain" description="Lipocalin/cytosolic fatty-acid binding" evidence="3">
    <location>
        <begin position="1483"/>
        <end position="1600"/>
    </location>
</feature>
<feature type="domain" description="Lipocalin/cytosolic fatty-acid binding" evidence="3">
    <location>
        <begin position="1842"/>
        <end position="1968"/>
    </location>
</feature>
<dbReference type="RefSeq" id="XP_026743093.1">
    <property type="nucleotide sequence ID" value="XM_026887292.1"/>
</dbReference>
<organism evidence="5 6">
    <name type="scientific">Trichoplusia ni</name>
    <name type="common">Cabbage looper</name>
    <dbReference type="NCBI Taxonomy" id="7111"/>
    <lineage>
        <taxon>Eukaryota</taxon>
        <taxon>Metazoa</taxon>
        <taxon>Ecdysozoa</taxon>
        <taxon>Arthropoda</taxon>
        <taxon>Hexapoda</taxon>
        <taxon>Insecta</taxon>
        <taxon>Pterygota</taxon>
        <taxon>Neoptera</taxon>
        <taxon>Endopterygota</taxon>
        <taxon>Lepidoptera</taxon>
        <taxon>Glossata</taxon>
        <taxon>Ditrysia</taxon>
        <taxon>Noctuoidea</taxon>
        <taxon>Noctuidae</taxon>
        <taxon>Plusiinae</taxon>
        <taxon>Trichoplusia</taxon>
    </lineage>
</organism>
<feature type="domain" description="Lipocalin/cytosolic fatty-acid binding" evidence="3">
    <location>
        <begin position="227"/>
        <end position="370"/>
    </location>
</feature>
<dbReference type="InterPro" id="IPR022272">
    <property type="entry name" value="Lipocalin_CS"/>
</dbReference>
<feature type="domain" description="Lipocalin/cytosolic fatty-acid binding" evidence="3">
    <location>
        <begin position="1663"/>
        <end position="1804"/>
    </location>
</feature>
<feature type="domain" description="Lipocalin/cytosolic fatty-acid binding" evidence="3">
    <location>
        <begin position="3806"/>
        <end position="3920"/>
    </location>
</feature>
<evidence type="ECO:0000259" key="3">
    <source>
        <dbReference type="Pfam" id="PF00061"/>
    </source>
</evidence>
<feature type="domain" description="Lipocalin/cytosolic fatty-acid binding" evidence="3">
    <location>
        <begin position="1302"/>
        <end position="1428"/>
    </location>
</feature>
<feature type="domain" description="Lipocalin/cytosolic fatty-acid binding" evidence="3">
    <location>
        <begin position="3273"/>
        <end position="3391"/>
    </location>
</feature>
<feature type="chain" id="PRO_5028928700" evidence="2">
    <location>
        <begin position="21"/>
        <end position="3977"/>
    </location>
</feature>
<feature type="domain" description="Lipocalin/cytosolic fatty-acid binding" evidence="4">
    <location>
        <begin position="2551"/>
        <end position="2645"/>
    </location>
</feature>
<feature type="domain" description="Lipocalin/cytosolic fatty-acid binding" evidence="3">
    <location>
        <begin position="2383"/>
        <end position="2502"/>
    </location>
</feature>
<dbReference type="PANTHER" id="PTHR10612:SF34">
    <property type="entry name" value="APOLIPOPROTEIN D"/>
    <property type="match status" value="1"/>
</dbReference>
<dbReference type="InterPro" id="IPR000566">
    <property type="entry name" value="Lipocln_cytosolic_FA-bd_dom"/>
</dbReference>
<keyword evidence="5" id="KW-1185">Reference proteome</keyword>
<sequence>MMKNILLVFSLLGLFCVCLAQIDQDGQCDLNVGLQENFNIDEFLGTWYELRRTANPHNQGKCAAFHLTRNQNPQSSNIINVLYDSVNDNFAEESTGTITVPEDGSAKLSLSLSAFPNAKQFWVRLTDFETVALTFSCENLPQNRRRVHIWVLGKQNHLPSGLPVNLINTALNNLFDISLEQLEVVSHTPNDCVKLPVIGPNQPVLLDGQCDQTIPVVQNFNVADFTGLWHQISKYHNDHNQGACIRAEYSSPVNGVVSVLNSEVRNGELVSITGQATPSTNDNSGKLTVTLNLSTGGTATQDLWVIDTDYKKYAVAYACVNLPATNQKRVFSWVLSRSRRLPEESEDAVNKAIDSVVELNRKYYQITDQSDSACFFYPNPVENTPVVFRGQCESVNVQAMGSFNVGNFMGTWNTIEMYPASSQGGTCSNAFYELTTDNKVNVVNSHVVGQELLTASAVAVLASDDGTAKLEVTFPSSPTPFLLWVLATDYQNYAFTYSCTNINEDEMRVVSWKLSKTKELNEDSIRAINEVIDRVSVLDQRYYERMPQTVEDCFYFPKAEPGVTVRFPGSCDDNVPVLANLDFGAFDKTWYEVESYPKSLQPGQCISHEFIPSGTTGYNVESYSIYDQFVTPLRGVLTRSPTNDGKMTLTIPNANGPDTTIPFWVIGTDYNDYALAYSCQNDNGYRKIWSWKLSRTRTLSPSAITNINNLMQNNVVLDQRYYQTVLHTTSACAYLPELNPGDDIILPGQCDTNIQGIAGFDTLKFSGRWRLIESYATYRQSGTCNVAEYTFVDSRTMTIVNSQVRNQELETRSFTAISANGDGKLTVTISNRSFELIVLDTDYTSYALAYGCTNINENERRIFSWKLSRQNTLSGTAISKINEVVNSIEVLNNRFYYKVDRTQTGCFYYPPVDQSTLVKFRGQCSQYSNIPVERNFNVQEYMGTWYNVETYPVNDQTGSCNTAEYELPATGPVQVLNSEVRNEQLFSISGTAELESSVDNSAKLKVTLNVGGTPVATDLWVLTTNYKDYSLAYSCRDIDDEFMTVSIWKLSRTKELDPVSSLAITNYMTTIPILDERYFIDRDHSPEGCFYYPEPELGKPVVFPGKCDESIATMAQFNMQQFQGVWHEIEMYPEATRTGQCVNRQFTVEGNGFKVQSSNIDNQILNLPAPITLVPTSGSSGKFTFTVNTNSGPVAIPYWILDTDYQSYALAYSCLPLNEHFRQVWSWKLSKSKTLTSTAQQAINEAIKDIAVLNNDYYEDVDQSERACFHLPPLEAGAPVILPGKCDRTIAGVKDFDLKRYTGRWRLIESYGTDFQSGQCNVAEYTELSSDTLAVVNSQVVGNDLLSASGTARLSSTDGSGKLLIQISNNAEPIEYIVLDTDYTNYAFGYSCVDLENNQRRVYSWKLSRQNTLSETAVSNIDKIVETIDVLHNPYYYKVDRTQTGCFYYPPVDPSTLVKFRGQCSQYSNIPVERNFNVQEYMGTWYNVETYPVNDQTGSCNTAEYELPATGPVQVLNSEVRNEQLFSISGTAELESSVDNSAKLKVTLNVGGTPVATDLWVLTTNYKDYSLAYSCRDIDDEFMTVSIWKLSRTKELDPVSSLAITNYMTTIPILDERYFIDRDHSPEGCFYYPEPELGKPVVFPGKCDESIATMAQFNMQQFQGVWHEIEMYPEATRTGQCVNRQFTVEGNGFKVQSSNIDNQILNLPAPITLVPTSGSSGKFTFTVNTNSGPVAIPYWILDTDYQSYALAYSCLPLNEHFRQVWSWKLSKSKTLTSTAQQAINEAIKDIAVLNNDYYEDVDQSERACFHLPPLEAGAPVILPGKCDRTIAGVKDFDLKRYTGRWRLIESYGTDFQSGQCNVAEYTELSSDTLAVVNSQVVGNDLLSASGTARLSSTDGSGKLLIQISNNAEPIEYIVLDTDYTNYAFGYSCVDLENNQRRVYSWKLSRQNTLSETAVSNIDKIVETIDVLHNPYYYKVDRTQTGCFYYPPVDPSTLVKFRGQCSQYSNIPVERNFNVQEYMGTWYNVETYPVNDQTGSCNTAEYELPATGPVQVLNSEVRNEQLFSISGTAELESSVDNSAKLKVTLNVGGTPVATDLWVLTTNYKDYSLAYSCRDIDDEFMTVSIWKLSRTKELDPVSSLAITNYMTTIPILDERYFIDRDHSPEGCFYYPEPELGKPVVFPGKCDESIATMAQFNMQQFQGVWHEIEMYPEATRTGQCVNRQFTVEGNGFKVQSSNIDNQILNLPAPITLVPTSGSSGKFTFTVNTNSGPVAIPYWILDTDYQSYALAYSCLPLNEHFRQVWSWKLSKSKTLTSTAQQAINEAIKDIAVLNNDYYEDVDQSERACFHLPPLEAGAPVILPGKCDRTIAGVRDFDINKYYGRWRLIESYGSDFQTGTCNVARYTVQGNILQVVNSQVVGEALTSVSGTARVVSTDGTGKLLFTFPSQSMEVIVLDTDYTDYALAYSCVDLENDQRRVYSWKLSRGDTLSPDATVKINAIINSIDVLHQPYYYTVKRTENDCFYYPPVNPSVPVVFRGQCRDDIPVVQNFDVEKYLKLWHDIESYPMPFQAGSCPNAFYDVLDASTVSVFNTQVISQTLDTIVGKAVVTSNDNSAKLEVSFEGFVEGTTDYWVLSTDYSTYAFVYSCTNLDDEFMSVVSWKLSRTKAGLTDGATSKINEIIGNYKFLDDRYYIKRDQSPEGCFYYPDYQPGVPVEFPGICDENIQAVSAFDFEKFKGTWHEIQAYPKENQPGQCISHEFTPDSTTSYLLNSFNVFNTQLSKSESKVTYYNNNDNSGKLKIELPNGLTIPYWVLSTDYTNYALVYACVKSRDDYRQVYSWKLSRSKQLTQDDNVKIDEAISKVDVLKQVYYETIQQTENACFYYPVLGPNDPVIFPGRCDANIPVLQGFNSEAYLGHWRLLESYYTSFQEGACNTATYSEGPNDSVIVVNARVNNQELFTITGSAVLATTDGSAKLSVTFPGSSGTADYWILDTDYNDYALIYSCEDLEDDRRRVWSWKMGRRNTLLQDSINKINRVVDSINVLDARYYQKIGRTDADCFYFPTPNPDKNVVFPGQCDQNIPVVQQFNAERFRGTWYDLESYPTGFQSGTCNTANYELNPDNTFNVLNTQIVNQLLQSRPGTASATTTDGSAKFEVSFLINGEYVKRDYWVLETDYQNFAFVYTCRNLDEESREVFSWKLSRTKSFNSASTDAIDKVIQNVDVLQPKYYVKRLHTPEACFYYPDNNGGDVVLYGKCTDDIPYMTSFNAQLFQGTWHEASRFPSDLQDGECTESGFTLDENTNTFNVIQTTVNDEIQTSSVLQATVATDGRGVFTVTSDGVPFNELYVLDTDYDNFAVLYSCRDLDLEEERKQVYSWKLSRRREGFSESVQDTINQIVSDNIDLNEPYYKETGQDSNSCFHYPVLDNPDVIELPEPCNPDITGIPDFDAEAYLGRWFEVERYPQPTQAGQCNRAVYSDLQGATVKVVNSQVLDRRLLSIEGSATASADGSGTLNVNFNVNDEARASNLLVLATDYSSYALVYNCETLDNGMRQVGSWKLSRNKTLSTGAIEKIDAVVAATQGLNPIYYQRTSQEDDVCFYVPEREPLTAPRFRGQCGDVKGIQVDANRFVGWWHEMRRYASDGFAGECISSNYEQSGDTLLVVDTNVVGNSGAVNNGVVTTATVTITEDGVLRKVFSNGNVQEIVVLATDYENYALLYSCENDGDEYRRVWSAVHSKTQVINEAAEEEIEKELEANEVLYKELYLNVDQSPEACFHYPAQTDQPIVLPGQCDATIAGLTNFDAVEFAGNWYQTAQYDPLQGRSCAGSRFTYNSESEELSIVDYFVVNEDLETREATGSASSDGTLTVTWSEAETEDSNSMTIRILSTDYTNYAVAYTCVNDGNWRRQVSVWVLSREREMSAAGTQGVNALIAARPELYQNYFREIPQHDECPEPSSAFIFKSSIIVILVCSLLQLAFN</sequence>
<evidence type="ECO:0000256" key="2">
    <source>
        <dbReference type="SAM" id="SignalP"/>
    </source>
</evidence>
<dbReference type="InterPro" id="IPR012674">
    <property type="entry name" value="Calycin"/>
</dbReference>
<dbReference type="GO" id="GO:0031409">
    <property type="term" value="F:pigment binding"/>
    <property type="evidence" value="ECO:0007669"/>
    <property type="project" value="InterPro"/>
</dbReference>
<dbReference type="PRINTS" id="PR01273">
    <property type="entry name" value="INVTBRTCOLOR"/>
</dbReference>
<dbReference type="Pfam" id="PF00061">
    <property type="entry name" value="Lipocalin"/>
    <property type="match status" value="18"/>
</dbReference>
<feature type="domain" description="Lipocalin/cytosolic fatty-acid binding" evidence="3">
    <location>
        <begin position="2916"/>
        <end position="3048"/>
    </location>
</feature>
<feature type="domain" description="Lipocalin/cytosolic fatty-acid binding" evidence="3">
    <location>
        <begin position="410"/>
        <end position="547"/>
    </location>
</feature>
<dbReference type="CTD" id="692624"/>
<feature type="domain" description="Lipocalin/cytosolic fatty-acid binding" evidence="3">
    <location>
        <begin position="2023"/>
        <end position="2140"/>
    </location>
</feature>
<feature type="signal peptide" evidence="2">
    <location>
        <begin position="1"/>
        <end position="20"/>
    </location>
</feature>
<protein>
    <submittedName>
        <fullName evidence="6">Uncharacterized protein LOC113504826</fullName>
    </submittedName>
</protein>
<feature type="domain" description="Lipocalin/cytosolic fatty-acid binding" evidence="3">
    <location>
        <begin position="766"/>
        <end position="898"/>
    </location>
</feature>
<dbReference type="CDD" id="cd00301">
    <property type="entry name" value="lipocalin_FABP"/>
    <property type="match status" value="3"/>
</dbReference>
<dbReference type="PANTHER" id="PTHR10612">
    <property type="entry name" value="APOLIPOPROTEIN D"/>
    <property type="match status" value="1"/>
</dbReference>
<keyword evidence="2" id="KW-0732">Signal</keyword>
<keyword evidence="1" id="KW-1015">Disulfide bond</keyword>
<feature type="domain" description="Lipocalin/cytosolic fatty-acid binding" evidence="3">
    <location>
        <begin position="2203"/>
        <end position="2344"/>
    </location>
</feature>
<evidence type="ECO:0000313" key="5">
    <source>
        <dbReference type="Proteomes" id="UP000322000"/>
    </source>
</evidence>